<evidence type="ECO:0000313" key="1">
    <source>
        <dbReference type="EMBL" id="GCC52371.1"/>
    </source>
</evidence>
<evidence type="ECO:0000313" key="2">
    <source>
        <dbReference type="Proteomes" id="UP000288227"/>
    </source>
</evidence>
<keyword evidence="2" id="KW-1185">Reference proteome</keyword>
<organism evidence="1 2">
    <name type="scientific">Chryseotalea sanaruensis</name>
    <dbReference type="NCBI Taxonomy" id="2482724"/>
    <lineage>
        <taxon>Bacteria</taxon>
        <taxon>Pseudomonadati</taxon>
        <taxon>Bacteroidota</taxon>
        <taxon>Cytophagia</taxon>
        <taxon>Cytophagales</taxon>
        <taxon>Chryseotaleaceae</taxon>
        <taxon>Chryseotalea</taxon>
    </lineage>
</organism>
<comment type="caution">
    <text evidence="1">The sequence shown here is derived from an EMBL/GenBank/DDBJ whole genome shotgun (WGS) entry which is preliminary data.</text>
</comment>
<sequence length="99" mass="11343">MLQKILKYLQSIVSFAFSVMEDNDKIILFNKYDSVIDANLAKTKLDAYGIPCFLTNETTSSLYPLPFMKGMEVGLFIFEADKARVHEIMMEDQHDGLKI</sequence>
<dbReference type="AlphaFoldDB" id="A0A401UBU3"/>
<dbReference type="EMBL" id="BHXQ01000004">
    <property type="protein sequence ID" value="GCC52371.1"/>
    <property type="molecule type" value="Genomic_DNA"/>
</dbReference>
<name>A0A401UBU3_9BACT</name>
<protein>
    <recommendedName>
        <fullName evidence="3">DUF2007 domain-containing protein</fullName>
    </recommendedName>
</protein>
<accession>A0A401UBU3</accession>
<proteinExistence type="predicted"/>
<reference evidence="1 2" key="1">
    <citation type="submission" date="2018-11" db="EMBL/GenBank/DDBJ databases">
        <title>Chryseotalea sanarue gen. nov., sp., nov., a member of the family Cytophagaceae, isolated from a brackish lake in Hamamatsu Japan.</title>
        <authorList>
            <person name="Maejima Y."/>
            <person name="Iino T."/>
            <person name="Muraguchi Y."/>
            <person name="Fukuda K."/>
            <person name="Ohkuma M."/>
            <person name="Moriuchi R."/>
            <person name="Dohra H."/>
            <person name="Kimbara K."/>
            <person name="Shintani M."/>
        </authorList>
    </citation>
    <scope>NUCLEOTIDE SEQUENCE [LARGE SCALE GENOMIC DNA]</scope>
    <source>
        <strain evidence="1 2">Ys</strain>
    </source>
</reference>
<dbReference type="Proteomes" id="UP000288227">
    <property type="component" value="Unassembled WGS sequence"/>
</dbReference>
<dbReference type="OrthoDB" id="8480302at2"/>
<evidence type="ECO:0008006" key="3">
    <source>
        <dbReference type="Google" id="ProtNLM"/>
    </source>
</evidence>
<dbReference type="RefSeq" id="WP_127123006.1">
    <property type="nucleotide sequence ID" value="NZ_BHXQ01000004.1"/>
</dbReference>
<gene>
    <name evidence="1" type="ORF">SanaruYs_26080</name>
</gene>